<evidence type="ECO:0000256" key="3">
    <source>
        <dbReference type="ARBA" id="ARBA00022833"/>
    </source>
</evidence>
<dbReference type="InterPro" id="IPR010666">
    <property type="entry name" value="Znf_GRF"/>
</dbReference>
<dbReference type="PANTHER" id="PTHR31212">
    <property type="entry name" value="ALPHA-KETOGLUTARATE-DEPENDENT DIOXYGENASE ALKB HOMOLOG 3"/>
    <property type="match status" value="1"/>
</dbReference>
<accession>A0A6G1JB22</accession>
<evidence type="ECO:0000259" key="6">
    <source>
        <dbReference type="PROSITE" id="PS51471"/>
    </source>
</evidence>
<dbReference type="Gene3D" id="2.60.120.590">
    <property type="entry name" value="Alpha-ketoglutarate-dependent dioxygenase AlkB-like"/>
    <property type="match status" value="1"/>
</dbReference>
<dbReference type="GO" id="GO:0006307">
    <property type="term" value="P:DNA alkylation repair"/>
    <property type="evidence" value="ECO:0007669"/>
    <property type="project" value="InterPro"/>
</dbReference>
<keyword evidence="3" id="KW-0862">Zinc</keyword>
<reference evidence="8" key="1">
    <citation type="journal article" date="2020" name="Stud. Mycol.">
        <title>101 Dothideomycetes genomes: a test case for predicting lifestyles and emergence of pathogens.</title>
        <authorList>
            <person name="Haridas S."/>
            <person name="Albert R."/>
            <person name="Binder M."/>
            <person name="Bloem J."/>
            <person name="Labutti K."/>
            <person name="Salamov A."/>
            <person name="Andreopoulos B."/>
            <person name="Baker S."/>
            <person name="Barry K."/>
            <person name="Bills G."/>
            <person name="Bluhm B."/>
            <person name="Cannon C."/>
            <person name="Castanera R."/>
            <person name="Culley D."/>
            <person name="Daum C."/>
            <person name="Ezra D."/>
            <person name="Gonzalez J."/>
            <person name="Henrissat B."/>
            <person name="Kuo A."/>
            <person name="Liang C."/>
            <person name="Lipzen A."/>
            <person name="Lutzoni F."/>
            <person name="Magnuson J."/>
            <person name="Mondo S."/>
            <person name="Nolan M."/>
            <person name="Ohm R."/>
            <person name="Pangilinan J."/>
            <person name="Park H.-J."/>
            <person name="Ramirez L."/>
            <person name="Alfaro M."/>
            <person name="Sun H."/>
            <person name="Tritt A."/>
            <person name="Yoshinaga Y."/>
            <person name="Zwiers L.-H."/>
            <person name="Turgeon B."/>
            <person name="Goodwin S."/>
            <person name="Spatafora J."/>
            <person name="Crous P."/>
            <person name="Grigoriev I."/>
        </authorList>
    </citation>
    <scope>NUCLEOTIDE SEQUENCE</scope>
    <source>
        <strain evidence="8">CBS 122367</strain>
    </source>
</reference>
<dbReference type="SUPFAM" id="SSF51197">
    <property type="entry name" value="Clavaminate synthase-like"/>
    <property type="match status" value="1"/>
</dbReference>
<evidence type="ECO:0000256" key="5">
    <source>
        <dbReference type="SAM" id="MobiDB-lite"/>
    </source>
</evidence>
<dbReference type="PROSITE" id="PS51999">
    <property type="entry name" value="ZF_GRF"/>
    <property type="match status" value="1"/>
</dbReference>
<dbReference type="GO" id="GO:0051213">
    <property type="term" value="F:dioxygenase activity"/>
    <property type="evidence" value="ECO:0007669"/>
    <property type="project" value="InterPro"/>
</dbReference>
<dbReference type="AlphaFoldDB" id="A0A6G1JB22"/>
<name>A0A6G1JB22_9PLEO</name>
<keyword evidence="9" id="KW-1185">Reference proteome</keyword>
<feature type="domain" description="GRF-type" evidence="7">
    <location>
        <begin position="360"/>
        <end position="405"/>
    </location>
</feature>
<evidence type="ECO:0000256" key="4">
    <source>
        <dbReference type="PROSITE-ProRule" id="PRU01343"/>
    </source>
</evidence>
<organism evidence="8 9">
    <name type="scientific">Lentithecium fluviatile CBS 122367</name>
    <dbReference type="NCBI Taxonomy" id="1168545"/>
    <lineage>
        <taxon>Eukaryota</taxon>
        <taxon>Fungi</taxon>
        <taxon>Dikarya</taxon>
        <taxon>Ascomycota</taxon>
        <taxon>Pezizomycotina</taxon>
        <taxon>Dothideomycetes</taxon>
        <taxon>Pleosporomycetidae</taxon>
        <taxon>Pleosporales</taxon>
        <taxon>Massarineae</taxon>
        <taxon>Lentitheciaceae</taxon>
        <taxon>Lentithecium</taxon>
    </lineage>
</organism>
<feature type="compositionally biased region" description="Polar residues" evidence="5">
    <location>
        <begin position="419"/>
        <end position="429"/>
    </location>
</feature>
<keyword evidence="2 4" id="KW-0863">Zinc-finger</keyword>
<dbReference type="EMBL" id="MU005574">
    <property type="protein sequence ID" value="KAF2687732.1"/>
    <property type="molecule type" value="Genomic_DNA"/>
</dbReference>
<dbReference type="Pfam" id="PF06839">
    <property type="entry name" value="Zn_ribbon_GRF"/>
    <property type="match status" value="1"/>
</dbReference>
<feature type="domain" description="Fe2OG dioxygenase" evidence="6">
    <location>
        <begin position="231"/>
        <end position="349"/>
    </location>
</feature>
<dbReference type="PROSITE" id="PS51471">
    <property type="entry name" value="FE2OG_OXY"/>
    <property type="match status" value="1"/>
</dbReference>
<protein>
    <submittedName>
        <fullName evidence="8">Uncharacterized protein</fullName>
    </submittedName>
</protein>
<dbReference type="InterPro" id="IPR032854">
    <property type="entry name" value="ALKBH3"/>
</dbReference>
<dbReference type="FunFam" id="2.60.120.590:FF:000010">
    <property type="entry name" value="GRF zinc finger domain protein"/>
    <property type="match status" value="1"/>
</dbReference>
<dbReference type="InterPro" id="IPR037151">
    <property type="entry name" value="AlkB-like_sf"/>
</dbReference>
<evidence type="ECO:0000313" key="9">
    <source>
        <dbReference type="Proteomes" id="UP000799291"/>
    </source>
</evidence>
<dbReference type="Proteomes" id="UP000799291">
    <property type="component" value="Unassembled WGS sequence"/>
</dbReference>
<evidence type="ECO:0000256" key="2">
    <source>
        <dbReference type="ARBA" id="ARBA00022771"/>
    </source>
</evidence>
<evidence type="ECO:0000256" key="1">
    <source>
        <dbReference type="ARBA" id="ARBA00022723"/>
    </source>
</evidence>
<dbReference type="Pfam" id="PF13532">
    <property type="entry name" value="2OG-FeII_Oxy_2"/>
    <property type="match status" value="1"/>
</dbReference>
<dbReference type="InterPro" id="IPR027450">
    <property type="entry name" value="AlkB-like"/>
</dbReference>
<sequence length="429" mass="48746">MDAFVSRKRKRVDPEADSTDFKLAVLASLHPNIDEATLLEALLVSEGVVEQASAALTASRHLSPRKRSATVGYQSSLSAYRITPDQGGPAKKPLVRKGKTLFLYSPADIESHTPCSIIHNFLPQGQADALLQELLHESRTYGKLEFKLFDRVVKSPHTFCFYVNSLAEAEEQKTEYIYDGRKVDDVRQSTPEMLKACPQAEEAVNREIQRRIKDFYPGGKRLRYQSPRPWRANTAFVNCYDGPKECVGYHADQLTYLGPRAVIGSLSLGVTREFRVRKIIAEDDQHRKEDGSLADAQGQISIHLPHNSLLIMHAEMQEEWKHSIASAQAIDPHPLAENKRLNITYRYYKENLHPKYTPKCRCGVPTVLRCVTKQKENRGRYMWMCHTNYVPEQEGCSFFQWAEFDDNGEPPWAGKSEDTTTVTEKTLVS</sequence>
<dbReference type="InterPro" id="IPR005123">
    <property type="entry name" value="Oxoglu/Fe-dep_dioxygenase_dom"/>
</dbReference>
<proteinExistence type="predicted"/>
<keyword evidence="1" id="KW-0479">Metal-binding</keyword>
<feature type="region of interest" description="Disordered" evidence="5">
    <location>
        <begin position="410"/>
        <end position="429"/>
    </location>
</feature>
<evidence type="ECO:0000259" key="7">
    <source>
        <dbReference type="PROSITE" id="PS51999"/>
    </source>
</evidence>
<dbReference type="PANTHER" id="PTHR31212:SF4">
    <property type="entry name" value="ALPHA-KETOGLUTARATE-DEPENDENT DIOXYGENASE ALKB HOMOLOG 3"/>
    <property type="match status" value="1"/>
</dbReference>
<dbReference type="OrthoDB" id="545910at2759"/>
<evidence type="ECO:0000313" key="8">
    <source>
        <dbReference type="EMBL" id="KAF2687732.1"/>
    </source>
</evidence>
<dbReference type="GO" id="GO:0008270">
    <property type="term" value="F:zinc ion binding"/>
    <property type="evidence" value="ECO:0007669"/>
    <property type="project" value="UniProtKB-KW"/>
</dbReference>
<dbReference type="CDD" id="cd14279">
    <property type="entry name" value="CUE"/>
    <property type="match status" value="1"/>
</dbReference>
<gene>
    <name evidence="8" type="ORF">K458DRAFT_294249</name>
</gene>